<proteinExistence type="predicted"/>
<name>A0ABW3N2Z7_9MICO</name>
<accession>A0ABW3N2Z7</accession>
<dbReference type="RefSeq" id="WP_386054648.1">
    <property type="nucleotide sequence ID" value="NZ_JBHTKH010000020.1"/>
</dbReference>
<keyword evidence="3" id="KW-1185">Reference proteome</keyword>
<protein>
    <submittedName>
        <fullName evidence="2">Uncharacterized protein</fullName>
    </submittedName>
</protein>
<feature type="compositionally biased region" description="Low complexity" evidence="1">
    <location>
        <begin position="12"/>
        <end position="34"/>
    </location>
</feature>
<organism evidence="2 3">
    <name type="scientific">Terrabacter terrigena</name>
    <dbReference type="NCBI Taxonomy" id="574718"/>
    <lineage>
        <taxon>Bacteria</taxon>
        <taxon>Bacillati</taxon>
        <taxon>Actinomycetota</taxon>
        <taxon>Actinomycetes</taxon>
        <taxon>Micrococcales</taxon>
        <taxon>Intrasporangiaceae</taxon>
        <taxon>Terrabacter</taxon>
    </lineage>
</organism>
<feature type="region of interest" description="Disordered" evidence="1">
    <location>
        <begin position="1"/>
        <end position="59"/>
    </location>
</feature>
<feature type="region of interest" description="Disordered" evidence="1">
    <location>
        <begin position="100"/>
        <end position="125"/>
    </location>
</feature>
<feature type="compositionally biased region" description="Polar residues" evidence="1">
    <location>
        <begin position="104"/>
        <end position="117"/>
    </location>
</feature>
<dbReference type="Proteomes" id="UP001597046">
    <property type="component" value="Unassembled WGS sequence"/>
</dbReference>
<dbReference type="EMBL" id="JBHTKH010000020">
    <property type="protein sequence ID" value="MFD1056542.1"/>
    <property type="molecule type" value="Genomic_DNA"/>
</dbReference>
<sequence length="319" mass="32331">MDVADPPPAEQSGSDPAASPDPAAPATGPAARRAPSVKDPGPASAPSQSAGPEPGRSGIWRSEGAKIAVIGAVATALATALFTSNHLDAWFGWGPGPAGATVAASATGQPPSASPSRTAKPVSDRSHAVTVMVPSDWGAGNARYNMPIAGVIDAGSAVRSGKGAGMTTSSSFDEPSVFLGASVEAARRLDLAAHGRADYTTYVKSLLAADDYTVDGCSYGGQQALDKAGYVALVDTWSDCHGFSNTEFRNMYAITEDGSVFVVGQAVTIGADKASGAAILASFAIRPDAVREGEATPSKEMRYPLPPWVTPTSGDVVLP</sequence>
<evidence type="ECO:0000313" key="3">
    <source>
        <dbReference type="Proteomes" id="UP001597046"/>
    </source>
</evidence>
<comment type="caution">
    <text evidence="2">The sequence shown here is derived from an EMBL/GenBank/DDBJ whole genome shotgun (WGS) entry which is preliminary data.</text>
</comment>
<gene>
    <name evidence="2" type="ORF">ACFQ2V_19715</name>
</gene>
<evidence type="ECO:0000313" key="2">
    <source>
        <dbReference type="EMBL" id="MFD1056542.1"/>
    </source>
</evidence>
<reference evidence="3" key="1">
    <citation type="journal article" date="2019" name="Int. J. Syst. Evol. Microbiol.">
        <title>The Global Catalogue of Microorganisms (GCM) 10K type strain sequencing project: providing services to taxonomists for standard genome sequencing and annotation.</title>
        <authorList>
            <consortium name="The Broad Institute Genomics Platform"/>
            <consortium name="The Broad Institute Genome Sequencing Center for Infectious Disease"/>
            <person name="Wu L."/>
            <person name="Ma J."/>
        </authorList>
    </citation>
    <scope>NUCLEOTIDE SEQUENCE [LARGE SCALE GENOMIC DNA]</scope>
    <source>
        <strain evidence="3">CCUG 57508</strain>
    </source>
</reference>
<evidence type="ECO:0000256" key="1">
    <source>
        <dbReference type="SAM" id="MobiDB-lite"/>
    </source>
</evidence>